<dbReference type="CDD" id="cd06170">
    <property type="entry name" value="LuxR_C_like"/>
    <property type="match status" value="1"/>
</dbReference>
<dbReference type="Pfam" id="PF00196">
    <property type="entry name" value="GerE"/>
    <property type="match status" value="1"/>
</dbReference>
<dbReference type="PROSITE" id="PS50110">
    <property type="entry name" value="RESPONSE_REGULATORY"/>
    <property type="match status" value="1"/>
</dbReference>
<dbReference type="EMBL" id="BKBA01000013">
    <property type="protein sequence ID" value="GEQ15211.1"/>
    <property type="molecule type" value="Genomic_DNA"/>
</dbReference>
<gene>
    <name evidence="6" type="ORF">KLO01_32580</name>
</gene>
<dbReference type="PANTHER" id="PTHR43214">
    <property type="entry name" value="TWO-COMPONENT RESPONSE REGULATOR"/>
    <property type="match status" value="1"/>
</dbReference>
<sequence length="216" mass="22942">MTRVLLVDDDPLVCGALETMLGSADDLVVVGSVHDGDEVIEAIHRHRPDIVLMDVRMSRQDGITTTASLSSMAAAPKVIMLTTFDHDDVLMRAVHAGASGFLLKTASPQEIIGAVRSVASGHGALSARSAGQVFRRIQSDDAAEQRRAAEALVSTLTERERDVVRLVAKEMTTAQIAAELFLGEATVKSHLARAQDKLGAQNRVGVGIIADRAGLL</sequence>
<dbReference type="PANTHER" id="PTHR43214:SF43">
    <property type="entry name" value="TWO-COMPONENT RESPONSE REGULATOR"/>
    <property type="match status" value="1"/>
</dbReference>
<organism evidence="6 7">
    <name type="scientific">Knoellia locipacati</name>
    <dbReference type="NCBI Taxonomy" id="882824"/>
    <lineage>
        <taxon>Bacteria</taxon>
        <taxon>Bacillati</taxon>
        <taxon>Actinomycetota</taxon>
        <taxon>Actinomycetes</taxon>
        <taxon>Micrococcales</taxon>
        <taxon>Intrasporangiaceae</taxon>
        <taxon>Knoellia</taxon>
    </lineage>
</organism>
<feature type="modified residue" description="4-aspartylphosphate" evidence="3">
    <location>
        <position position="54"/>
    </location>
</feature>
<keyword evidence="2 6" id="KW-0238">DNA-binding</keyword>
<evidence type="ECO:0000259" key="4">
    <source>
        <dbReference type="PROSITE" id="PS50043"/>
    </source>
</evidence>
<dbReference type="InterPro" id="IPR011006">
    <property type="entry name" value="CheY-like_superfamily"/>
</dbReference>
<evidence type="ECO:0000313" key="7">
    <source>
        <dbReference type="Proteomes" id="UP000321793"/>
    </source>
</evidence>
<evidence type="ECO:0000313" key="6">
    <source>
        <dbReference type="EMBL" id="GEQ15211.1"/>
    </source>
</evidence>
<evidence type="ECO:0000259" key="5">
    <source>
        <dbReference type="PROSITE" id="PS50110"/>
    </source>
</evidence>
<name>A0A512T553_9MICO</name>
<dbReference type="InterPro" id="IPR039420">
    <property type="entry name" value="WalR-like"/>
</dbReference>
<dbReference type="InterPro" id="IPR000792">
    <property type="entry name" value="Tscrpt_reg_LuxR_C"/>
</dbReference>
<dbReference type="Pfam" id="PF00072">
    <property type="entry name" value="Response_reg"/>
    <property type="match status" value="1"/>
</dbReference>
<dbReference type="SMART" id="SM00421">
    <property type="entry name" value="HTH_LUXR"/>
    <property type="match status" value="1"/>
</dbReference>
<proteinExistence type="predicted"/>
<evidence type="ECO:0000256" key="1">
    <source>
        <dbReference type="ARBA" id="ARBA00022553"/>
    </source>
</evidence>
<comment type="caution">
    <text evidence="6">The sequence shown here is derived from an EMBL/GenBank/DDBJ whole genome shotgun (WGS) entry which is preliminary data.</text>
</comment>
<dbReference type="SUPFAM" id="SSF52172">
    <property type="entry name" value="CheY-like"/>
    <property type="match status" value="1"/>
</dbReference>
<protein>
    <submittedName>
        <fullName evidence="6">DNA-binding response regulator</fullName>
    </submittedName>
</protein>
<dbReference type="Gene3D" id="3.40.50.2300">
    <property type="match status" value="1"/>
</dbReference>
<dbReference type="GO" id="GO:0000160">
    <property type="term" value="P:phosphorelay signal transduction system"/>
    <property type="evidence" value="ECO:0007669"/>
    <property type="project" value="InterPro"/>
</dbReference>
<evidence type="ECO:0000256" key="3">
    <source>
        <dbReference type="PROSITE-ProRule" id="PRU00169"/>
    </source>
</evidence>
<evidence type="ECO:0000256" key="2">
    <source>
        <dbReference type="ARBA" id="ARBA00023125"/>
    </source>
</evidence>
<reference evidence="6 7" key="1">
    <citation type="submission" date="2019-07" db="EMBL/GenBank/DDBJ databases">
        <title>Whole genome shotgun sequence of Knoellia locipacati NBRC 109775.</title>
        <authorList>
            <person name="Hosoyama A."/>
            <person name="Uohara A."/>
            <person name="Ohji S."/>
            <person name="Ichikawa N."/>
        </authorList>
    </citation>
    <scope>NUCLEOTIDE SEQUENCE [LARGE SCALE GENOMIC DNA]</scope>
    <source>
        <strain evidence="6 7">NBRC 109775</strain>
    </source>
</reference>
<keyword evidence="1 3" id="KW-0597">Phosphoprotein</keyword>
<dbReference type="GO" id="GO:0003677">
    <property type="term" value="F:DNA binding"/>
    <property type="evidence" value="ECO:0007669"/>
    <property type="project" value="UniProtKB-KW"/>
</dbReference>
<dbReference type="InterPro" id="IPR058245">
    <property type="entry name" value="NreC/VraR/RcsB-like_REC"/>
</dbReference>
<accession>A0A512T553</accession>
<feature type="domain" description="Response regulatory" evidence="5">
    <location>
        <begin position="3"/>
        <end position="119"/>
    </location>
</feature>
<feature type="domain" description="HTH luxR-type" evidence="4">
    <location>
        <begin position="149"/>
        <end position="214"/>
    </location>
</feature>
<dbReference type="SMART" id="SM00448">
    <property type="entry name" value="REC"/>
    <property type="match status" value="1"/>
</dbReference>
<dbReference type="CDD" id="cd17535">
    <property type="entry name" value="REC_NarL-like"/>
    <property type="match status" value="1"/>
</dbReference>
<dbReference type="PRINTS" id="PR00038">
    <property type="entry name" value="HTHLUXR"/>
</dbReference>
<dbReference type="Proteomes" id="UP000321793">
    <property type="component" value="Unassembled WGS sequence"/>
</dbReference>
<dbReference type="OrthoDB" id="9808843at2"/>
<keyword evidence="7" id="KW-1185">Reference proteome</keyword>
<dbReference type="GO" id="GO:0006355">
    <property type="term" value="P:regulation of DNA-templated transcription"/>
    <property type="evidence" value="ECO:0007669"/>
    <property type="project" value="InterPro"/>
</dbReference>
<dbReference type="InterPro" id="IPR001789">
    <property type="entry name" value="Sig_transdc_resp-reg_receiver"/>
</dbReference>
<dbReference type="AlphaFoldDB" id="A0A512T553"/>
<dbReference type="PROSITE" id="PS50043">
    <property type="entry name" value="HTH_LUXR_2"/>
    <property type="match status" value="1"/>
</dbReference>